<keyword evidence="1" id="KW-1185">Reference proteome</keyword>
<protein>
    <submittedName>
        <fullName evidence="2">Protein PRD1</fullName>
    </submittedName>
</protein>
<organism evidence="1 2">
    <name type="scientific">Camelina sativa</name>
    <name type="common">False flax</name>
    <name type="synonym">Myagrum sativum</name>
    <dbReference type="NCBI Taxonomy" id="90675"/>
    <lineage>
        <taxon>Eukaryota</taxon>
        <taxon>Viridiplantae</taxon>
        <taxon>Streptophyta</taxon>
        <taxon>Embryophyta</taxon>
        <taxon>Tracheophyta</taxon>
        <taxon>Spermatophyta</taxon>
        <taxon>Magnoliopsida</taxon>
        <taxon>eudicotyledons</taxon>
        <taxon>Gunneridae</taxon>
        <taxon>Pentapetalae</taxon>
        <taxon>rosids</taxon>
        <taxon>malvids</taxon>
        <taxon>Brassicales</taxon>
        <taxon>Brassicaceae</taxon>
        <taxon>Camelineae</taxon>
        <taxon>Camelina</taxon>
    </lineage>
</organism>
<name>A0ABM0V370_CAMSA</name>
<sequence>MFFLDSQEQDSGHLLHQSMADPNYQSPSPLCANGHRSTVSLRSDQGGLFCFICFSNLVSDSRVPTVHISYALHQLSIALSEPIFLRTLLTSHIHFLVSPLVHALSSIDDAPIAIQIMDTISALCSAEGSSIGEDFLERISDQLSSGALGWSRRQLHMLHCFGVLMSCGNIDVNSHIRDKEALVCQLVEGLQLPSEEIRGEILFALYKFSALQFTEQNVDGIEILSSLCPKLLCLSLEALAKTQRDDVRLNCVALLTILAQQCLLSNSYTNSVSSMSLDEVDDDPMQTTETVVAKPCLNVLFAEAIKGPLLSTDSEVQIRALDLIFHYLSQESTPSRQIQVLVEENVADYIFEILRLSECKDQVINSCLRVLDLFYLAEHSFRKRLVIGFPSVIQVLHYVGQVPCHPFQIQTLKLISSCISDFPGIASSSQVQEIALVLKRMLERYYSQEMGLFADAFAIICSVFVSLLKTPSFAETPDVLTSLQESLRHSILASLSLPEKDPTQILHAVYLLSEVYAYCTAPTSINKTSCIELRHCVIDVCASHLLPWFLADVNEVSEEATLGIMETFHSILLQNPDIQAKEFAEMLVSADWFSFSFGCLGNFSTPKMKQRVYLMLSSLVDVLLEQKTGSHIRDAIPCLPTDPQDLLFLLGQDSSNNQELASCQSAALLIFHTSWIYNDRLADDKLALASLEQYIILNRTSLICAISDSPAMLHLVNLYGLCRSHQNERYQISYSLEAERILFHLLNEYDWDLGSSYIHLESLKWLFQQESISKSLTYQIQNISRRNLIGNEVHNVYGDGRQRSLTYWFAKLISEGDNYAAILLVNLLEQLAEKGEQDTNVISILNLMIKVVSISPTASNHLIMNGIGNAIHKLVCGFTNSSLGTSFTTLLLLIFNILASVQPGVLINDESLDAVIIKLLNYLRLRDTAITQNHEGMVVIGILSLVLYHSSDGALVEASRSIVLNSHLVSAINTVVTVACSKGPALTQYQDETDIGEALAFTLPLYFFSLRSLQIVLAGAVDWQTFFGPSSNLDTLPVVCIHCHNFCRLMHFGTPQIKLIASCCLLELFTGLSQQIDIKREQLRCSSSYLKSMKAVLGGLVFCDDIRVATNSALCLSMILGWEDMEGRTEMLKTSSWYRFIAEEMSVSLAMPCSASNTFVNHHKPAVYVTVAMLRLKNKPAWLRTVFDESCISSMIQNLNGMNISREIVILFRELMLAELLNSEQVTKLIRAFQEFKKQMHRNGTREETVEEQVQQAISSIHDHGDVRNYLIQLMVSNSFGRTSGSEIYTEKKKQVLDEMEQFSKLLSTRGNGVTDTTLCKVYTRKRNKTNPNRENCVEEQT</sequence>
<dbReference type="Proteomes" id="UP000694864">
    <property type="component" value="Chromosome 12"/>
</dbReference>
<dbReference type="PANTHER" id="PTHR36379">
    <property type="entry name" value="PROTEIN PRD1"/>
    <property type="match status" value="1"/>
</dbReference>
<proteinExistence type="predicted"/>
<gene>
    <name evidence="2" type="primary">LOC104732252</name>
</gene>
<reference evidence="1" key="1">
    <citation type="journal article" date="2014" name="Nat. Commun.">
        <title>The emerging biofuel crop Camelina sativa retains a highly undifferentiated hexaploid genome structure.</title>
        <authorList>
            <person name="Kagale S."/>
            <person name="Koh C."/>
            <person name="Nixon J."/>
            <person name="Bollina V."/>
            <person name="Clarke W.E."/>
            <person name="Tuteja R."/>
            <person name="Spillane C."/>
            <person name="Robinson S.J."/>
            <person name="Links M.G."/>
            <person name="Clarke C."/>
            <person name="Higgins E.E."/>
            <person name="Huebert T."/>
            <person name="Sharpe A.G."/>
            <person name="Parkin I.A."/>
        </authorList>
    </citation>
    <scope>NUCLEOTIDE SEQUENCE [LARGE SCALE GENOMIC DNA]</scope>
    <source>
        <strain evidence="1">cv. DH55</strain>
    </source>
</reference>
<dbReference type="InterPro" id="IPR044968">
    <property type="entry name" value="PRD1"/>
</dbReference>
<evidence type="ECO:0000313" key="2">
    <source>
        <dbReference type="RefSeq" id="XP_010450091.1"/>
    </source>
</evidence>
<dbReference type="GeneID" id="104732252"/>
<evidence type="ECO:0000313" key="1">
    <source>
        <dbReference type="Proteomes" id="UP000694864"/>
    </source>
</evidence>
<dbReference type="InterPro" id="IPR016024">
    <property type="entry name" value="ARM-type_fold"/>
</dbReference>
<dbReference type="SUPFAM" id="SSF48371">
    <property type="entry name" value="ARM repeat"/>
    <property type="match status" value="1"/>
</dbReference>
<accession>A0ABM0V370</accession>
<dbReference type="RefSeq" id="XP_010450091.1">
    <property type="nucleotide sequence ID" value="XM_010451789.2"/>
</dbReference>
<reference evidence="2" key="2">
    <citation type="submission" date="2025-08" db="UniProtKB">
        <authorList>
            <consortium name="RefSeq"/>
        </authorList>
    </citation>
    <scope>IDENTIFICATION</scope>
    <source>
        <tissue evidence="2">Leaf</tissue>
    </source>
</reference>
<dbReference type="PANTHER" id="PTHR36379:SF1">
    <property type="entry name" value="PUTATIVE RECOMBINATION INITIATION DEFECT 1-RELATED"/>
    <property type="match status" value="1"/>
</dbReference>